<organism evidence="2 3">
    <name type="scientific">Coemansia reversa (strain ATCC 12441 / NRRL 1564)</name>
    <dbReference type="NCBI Taxonomy" id="763665"/>
    <lineage>
        <taxon>Eukaryota</taxon>
        <taxon>Fungi</taxon>
        <taxon>Fungi incertae sedis</taxon>
        <taxon>Zoopagomycota</taxon>
        <taxon>Kickxellomycotina</taxon>
        <taxon>Kickxellomycetes</taxon>
        <taxon>Kickxellales</taxon>
        <taxon>Kickxellaceae</taxon>
        <taxon>Coemansia</taxon>
    </lineage>
</organism>
<keyword evidence="3" id="KW-1185">Reference proteome</keyword>
<gene>
    <name evidence="2" type="ORF">COEREDRAFT_12444</name>
</gene>
<evidence type="ECO:0000313" key="3">
    <source>
        <dbReference type="Proteomes" id="UP000242474"/>
    </source>
</evidence>
<evidence type="ECO:0000313" key="2">
    <source>
        <dbReference type="EMBL" id="PIA12651.1"/>
    </source>
</evidence>
<accession>A0A2G5B0V7</accession>
<feature type="region of interest" description="Disordered" evidence="1">
    <location>
        <begin position="1"/>
        <end position="29"/>
    </location>
</feature>
<dbReference type="EMBL" id="KZ303601">
    <property type="protein sequence ID" value="PIA12651.1"/>
    <property type="molecule type" value="Genomic_DNA"/>
</dbReference>
<dbReference type="Proteomes" id="UP000242474">
    <property type="component" value="Unassembled WGS sequence"/>
</dbReference>
<name>A0A2G5B0V7_COERN</name>
<sequence length="80" mass="8718">MSYSAPDSSSPNTVQFPETAQSSKVAQSTEMTDLLNRSAGEYRADYEDIIINFNQIFERSVDNGRAASICGLVGLDAYCV</sequence>
<protein>
    <submittedName>
        <fullName evidence="2">Uncharacterized protein</fullName>
    </submittedName>
</protein>
<dbReference type="AlphaFoldDB" id="A0A2G5B0V7"/>
<evidence type="ECO:0000256" key="1">
    <source>
        <dbReference type="SAM" id="MobiDB-lite"/>
    </source>
</evidence>
<reference evidence="2 3" key="1">
    <citation type="journal article" date="2015" name="Genome Biol. Evol.">
        <title>Phylogenomic analyses indicate that early fungi evolved digesting cell walls of algal ancestors of land plants.</title>
        <authorList>
            <person name="Chang Y."/>
            <person name="Wang S."/>
            <person name="Sekimoto S."/>
            <person name="Aerts A.L."/>
            <person name="Choi C."/>
            <person name="Clum A."/>
            <person name="LaButti K.M."/>
            <person name="Lindquist E.A."/>
            <person name="Yee Ngan C."/>
            <person name="Ohm R.A."/>
            <person name="Salamov A.A."/>
            <person name="Grigoriev I.V."/>
            <person name="Spatafora J.W."/>
            <person name="Berbee M.L."/>
        </authorList>
    </citation>
    <scope>NUCLEOTIDE SEQUENCE [LARGE SCALE GENOMIC DNA]</scope>
    <source>
        <strain evidence="2 3">NRRL 1564</strain>
    </source>
</reference>
<proteinExistence type="predicted"/>